<keyword evidence="3" id="KW-0808">Transferase</keyword>
<comment type="subcellular location">
    <subcellularLocation>
        <location evidence="1">Membrane</location>
        <topology evidence="1">Single-pass membrane protein</topology>
    </subcellularLocation>
</comment>
<evidence type="ECO:0000259" key="8">
    <source>
        <dbReference type="Pfam" id="PF04577"/>
    </source>
</evidence>
<evidence type="ECO:0000256" key="3">
    <source>
        <dbReference type="ARBA" id="ARBA00022679"/>
    </source>
</evidence>
<dbReference type="EMBL" id="GBEZ01023332">
    <property type="protein sequence ID" value="JAC63548.1"/>
    <property type="molecule type" value="Transcribed_RNA"/>
</dbReference>
<keyword evidence="4" id="KW-0812">Transmembrane</keyword>
<evidence type="ECO:0000256" key="1">
    <source>
        <dbReference type="ARBA" id="ARBA00004167"/>
    </source>
</evidence>
<reference evidence="9" key="1">
    <citation type="submission" date="2014-05" db="EMBL/GenBank/DDBJ databases">
        <title>The transcriptome of the halophilic microalga Tetraselmis sp. GSL018 isolated from the Great Salt Lake, Utah.</title>
        <authorList>
            <person name="Jinkerson R.E."/>
            <person name="D'Adamo S."/>
            <person name="Posewitz M.C."/>
        </authorList>
    </citation>
    <scope>NUCLEOTIDE SEQUENCE</scope>
    <source>
        <strain evidence="9">GSL018</strain>
    </source>
</reference>
<dbReference type="GO" id="GO:0016763">
    <property type="term" value="F:pentosyltransferase activity"/>
    <property type="evidence" value="ECO:0007669"/>
    <property type="project" value="UniProtKB-ARBA"/>
</dbReference>
<organism evidence="9">
    <name type="scientific">Tetraselmis sp. GSL018</name>
    <dbReference type="NCBI Taxonomy" id="582737"/>
    <lineage>
        <taxon>Eukaryota</taxon>
        <taxon>Viridiplantae</taxon>
        <taxon>Chlorophyta</taxon>
        <taxon>core chlorophytes</taxon>
        <taxon>Chlorodendrophyceae</taxon>
        <taxon>Chlorodendrales</taxon>
        <taxon>Chlorodendraceae</taxon>
        <taxon>Tetraselmis</taxon>
    </lineage>
</organism>
<evidence type="ECO:0000256" key="4">
    <source>
        <dbReference type="ARBA" id="ARBA00022692"/>
    </source>
</evidence>
<dbReference type="PANTHER" id="PTHR20961:SF38">
    <property type="entry name" value="PROTEIN O-LINKED-MANNOSE BETA-1,4-N-ACETYLGLUCOSAMINYLTRANSFERASE 2"/>
    <property type="match status" value="1"/>
</dbReference>
<keyword evidence="6" id="KW-0472">Membrane</keyword>
<dbReference type="Pfam" id="PF04577">
    <property type="entry name" value="Glyco_transf_61"/>
    <property type="match status" value="1"/>
</dbReference>
<evidence type="ECO:0000313" key="9">
    <source>
        <dbReference type="EMBL" id="JAC63548.1"/>
    </source>
</evidence>
<evidence type="ECO:0000256" key="5">
    <source>
        <dbReference type="ARBA" id="ARBA00022989"/>
    </source>
</evidence>
<feature type="domain" description="Glycosyltransferase 61 catalytic" evidence="8">
    <location>
        <begin position="108"/>
        <end position="311"/>
    </location>
</feature>
<dbReference type="PANTHER" id="PTHR20961">
    <property type="entry name" value="GLYCOSYLTRANSFERASE"/>
    <property type="match status" value="1"/>
</dbReference>
<gene>
    <name evidence="9" type="ORF">TSPGSL018_20374</name>
</gene>
<protein>
    <recommendedName>
        <fullName evidence="8">Glycosyltransferase 61 catalytic domain-containing protein</fullName>
    </recommendedName>
</protein>
<accession>A0A061QV03</accession>
<dbReference type="GO" id="GO:0005794">
    <property type="term" value="C:Golgi apparatus"/>
    <property type="evidence" value="ECO:0007669"/>
    <property type="project" value="UniProtKB-ARBA"/>
</dbReference>
<name>A0A061QV03_9CHLO</name>
<evidence type="ECO:0000256" key="7">
    <source>
        <dbReference type="ARBA" id="ARBA00023180"/>
    </source>
</evidence>
<keyword evidence="7" id="KW-0325">Glycoprotein</keyword>
<keyword evidence="2" id="KW-0328">Glycosyltransferase</keyword>
<evidence type="ECO:0000256" key="6">
    <source>
        <dbReference type="ARBA" id="ARBA00023136"/>
    </source>
</evidence>
<keyword evidence="5" id="KW-1133">Transmembrane helix</keyword>
<proteinExistence type="predicted"/>
<dbReference type="InterPro" id="IPR049625">
    <property type="entry name" value="Glyco_transf_61_cat"/>
</dbReference>
<dbReference type="AlphaFoldDB" id="A0A061QV03"/>
<sequence>MMNDLLASVLHADFVGARSDAVSCTDGVCSYQSGVCFNIDKNIWESVSAAEYAPALTDLVSFPEGKASEPEYANCDEPFSPSHRTEMPAQYVLVTGATFLVCCWHTHFGHALLNMLFPSFLALDRAGHISRDFRFLLDYRFTGNYGSNSTIFELFTLATASPSRVLTLPELKKEAREKHKSHICFEKFVVGMLDAHVLTNQHHPAPGPRAEVGMFVPLRRELHHYYPPVAPHVRRCRALILERLGNRHFGSLSKILRKARGAFTFGWYVTAEMFEYLTIKQQYNIISKTDVLVSAGGSGSHLALFLPETSVSIVVETRGYDVNENICKFASHMKCFAVKSTTANDSVYPHMSSLQTAFHLAHKYVSRTCL</sequence>
<dbReference type="GO" id="GO:0016020">
    <property type="term" value="C:membrane"/>
    <property type="evidence" value="ECO:0007669"/>
    <property type="project" value="UniProtKB-SubCell"/>
</dbReference>
<evidence type="ECO:0000256" key="2">
    <source>
        <dbReference type="ARBA" id="ARBA00022676"/>
    </source>
</evidence>
<dbReference type="InterPro" id="IPR007657">
    <property type="entry name" value="Glycosyltransferase_61"/>
</dbReference>